<evidence type="ECO:0000313" key="4">
    <source>
        <dbReference type="Proteomes" id="UP000238288"/>
    </source>
</evidence>
<feature type="transmembrane region" description="Helical" evidence="1">
    <location>
        <begin position="77"/>
        <end position="96"/>
    </location>
</feature>
<dbReference type="OrthoDB" id="6313023at2"/>
<feature type="transmembrane region" description="Helical" evidence="1">
    <location>
        <begin position="20"/>
        <end position="43"/>
    </location>
</feature>
<feature type="transmembrane region" description="Helical" evidence="1">
    <location>
        <begin position="49"/>
        <end position="70"/>
    </location>
</feature>
<evidence type="ECO:0008006" key="6">
    <source>
        <dbReference type="Google" id="ProtNLM"/>
    </source>
</evidence>
<dbReference type="RefSeq" id="WP_058549907.1">
    <property type="nucleotide sequence ID" value="NZ_AQGW01000025.1"/>
</dbReference>
<dbReference type="Proteomes" id="UP000238288">
    <property type="component" value="Chromosome PCAR9b"/>
</dbReference>
<dbReference type="GeneID" id="93665599"/>
<proteinExistence type="predicted"/>
<protein>
    <recommendedName>
        <fullName evidence="6">Diguanylate cyclase</fullName>
    </recommendedName>
</protein>
<keyword evidence="5" id="KW-1185">Reference proteome</keyword>
<evidence type="ECO:0000256" key="1">
    <source>
        <dbReference type="SAM" id="Phobius"/>
    </source>
</evidence>
<reference evidence="3 4" key="2">
    <citation type="submission" date="2017-11" db="EMBL/GenBank/DDBJ databases">
        <authorList>
            <person name="Han C.G."/>
        </authorList>
    </citation>
    <scope>NUCLEOTIDE SEQUENCE [LARGE SCALE GENOMIC DNA]</scope>
    <source>
        <strain evidence="4">ATCC 43555</strain>
        <strain evidence="3">ATCC43555</strain>
    </source>
</reference>
<accession>A0A2K4XEY5</accession>
<organism evidence="3 4">
    <name type="scientific">Pseudoalteromonas carrageenovora IAM 12662</name>
    <dbReference type="NCBI Taxonomy" id="1314868"/>
    <lineage>
        <taxon>Bacteria</taxon>
        <taxon>Pseudomonadati</taxon>
        <taxon>Pseudomonadota</taxon>
        <taxon>Gammaproteobacteria</taxon>
        <taxon>Alteromonadales</taxon>
        <taxon>Pseudoalteromonadaceae</taxon>
        <taxon>Pseudoalteromonas</taxon>
    </lineage>
</organism>
<keyword evidence="1" id="KW-1133">Transmembrane helix</keyword>
<name>A0A2K4XEY5_PSEVC</name>
<keyword evidence="1" id="KW-0472">Membrane</keyword>
<dbReference type="EMBL" id="LT965929">
    <property type="protein sequence ID" value="SOU42892.1"/>
    <property type="molecule type" value="Genomic_DNA"/>
</dbReference>
<gene>
    <name evidence="3" type="ORF">PCAR9_B0420</name>
    <name evidence="2" type="ORF">PCARR_b0499</name>
</gene>
<evidence type="ECO:0000313" key="5">
    <source>
        <dbReference type="Proteomes" id="UP000615003"/>
    </source>
</evidence>
<dbReference type="EMBL" id="AQGW01000025">
    <property type="protein sequence ID" value="MBE0384508.1"/>
    <property type="molecule type" value="Genomic_DNA"/>
</dbReference>
<reference evidence="2 5" key="1">
    <citation type="submission" date="2015-06" db="EMBL/GenBank/DDBJ databases">
        <title>Genome sequence of Pseudoalteromonas carrageenovora.</title>
        <authorList>
            <person name="Xie B.-B."/>
            <person name="Rong J.-C."/>
            <person name="Qin Q.-L."/>
            <person name="Zhang Y.-Z."/>
        </authorList>
    </citation>
    <scope>NUCLEOTIDE SEQUENCE [LARGE SCALE GENOMIC DNA]</scope>
    <source>
        <strain evidence="2 5">IAM 12662</strain>
    </source>
</reference>
<evidence type="ECO:0000313" key="2">
    <source>
        <dbReference type="EMBL" id="MBE0384508.1"/>
    </source>
</evidence>
<dbReference type="Proteomes" id="UP000615003">
    <property type="component" value="Unassembled WGS sequence"/>
</dbReference>
<sequence length="100" mass="11362">MFKVSKNNKSTFKAIKRRHFLACVVALITAVIIIPGMTTYLPFHMNEQILLPIMLFPIIWVGLFMYAYLAEHVWQPFAVMLLLSISHGLLSLLAVMQGKA</sequence>
<dbReference type="AlphaFoldDB" id="A0A2K4XEY5"/>
<keyword evidence="1" id="KW-0812">Transmembrane</keyword>
<evidence type="ECO:0000313" key="3">
    <source>
        <dbReference type="EMBL" id="SOU42892.1"/>
    </source>
</evidence>